<evidence type="ECO:0000313" key="1">
    <source>
        <dbReference type="EMBL" id="CEG56041.1"/>
    </source>
</evidence>
<proteinExistence type="predicted"/>
<dbReference type="KEGG" id="lfa:LFA_0587"/>
<reference evidence="2" key="1">
    <citation type="submission" date="2014-09" db="EMBL/GenBank/DDBJ databases">
        <authorList>
            <person name="Gomez-Valero L."/>
        </authorList>
    </citation>
    <scope>NUCLEOTIDE SEQUENCE [LARGE SCALE GENOMIC DNA]</scope>
    <source>
        <strain evidence="2">ATCC700992</strain>
    </source>
</reference>
<accession>A0A098G232</accession>
<dbReference type="HOGENOM" id="CLU_2954892_0_0_6"/>
<dbReference type="STRING" id="1212491.LFA_0587"/>
<dbReference type="AlphaFoldDB" id="A0A098G232"/>
<sequence length="59" mass="6506">MLISQAHDKYPSVPVDLINAVIVQESNGAWNAVSTADSLLTSTLTKTLNNHCYFIRCLK</sequence>
<dbReference type="Proteomes" id="UP000032430">
    <property type="component" value="Chromosome I"/>
</dbReference>
<organism evidence="1 2">
    <name type="scientific">Legionella fallonii LLAP-10</name>
    <dbReference type="NCBI Taxonomy" id="1212491"/>
    <lineage>
        <taxon>Bacteria</taxon>
        <taxon>Pseudomonadati</taxon>
        <taxon>Pseudomonadota</taxon>
        <taxon>Gammaproteobacteria</taxon>
        <taxon>Legionellales</taxon>
        <taxon>Legionellaceae</taxon>
        <taxon>Legionella</taxon>
    </lineage>
</organism>
<gene>
    <name evidence="1" type="ORF">LFA_0587</name>
</gene>
<dbReference type="EMBL" id="LN614827">
    <property type="protein sequence ID" value="CEG56041.1"/>
    <property type="molecule type" value="Genomic_DNA"/>
</dbReference>
<evidence type="ECO:0000313" key="2">
    <source>
        <dbReference type="Proteomes" id="UP000032430"/>
    </source>
</evidence>
<name>A0A098G232_9GAMM</name>
<keyword evidence="2" id="KW-1185">Reference proteome</keyword>
<protein>
    <submittedName>
        <fullName evidence="1">Uncharacterized protein</fullName>
    </submittedName>
</protein>